<organism evidence="2 3">
    <name type="scientific">Prevotella heparinolytica</name>
    <dbReference type="NCBI Taxonomy" id="28113"/>
    <lineage>
        <taxon>Bacteria</taxon>
        <taxon>Pseudomonadati</taxon>
        <taxon>Bacteroidota</taxon>
        <taxon>Bacteroidia</taxon>
        <taxon>Bacteroidales</taxon>
        <taxon>Bacteroidaceae</taxon>
        <taxon>Bacteroides</taxon>
    </lineage>
</organism>
<comment type="caution">
    <text evidence="2">The sequence shown here is derived from an EMBL/GenBank/DDBJ whole genome shotgun (WGS) entry which is preliminary data.</text>
</comment>
<dbReference type="RefSeq" id="WP_148098218.1">
    <property type="nucleotide sequence ID" value="NZ_CALZWP010000030.1"/>
</dbReference>
<proteinExistence type="predicted"/>
<keyword evidence="1" id="KW-0472">Membrane</keyword>
<feature type="transmembrane region" description="Helical" evidence="1">
    <location>
        <begin position="89"/>
        <end position="110"/>
    </location>
</feature>
<evidence type="ECO:0000313" key="2">
    <source>
        <dbReference type="EMBL" id="RRD92374.1"/>
    </source>
</evidence>
<accession>A0A3P2AAE8</accession>
<feature type="transmembrane region" description="Helical" evidence="1">
    <location>
        <begin position="47"/>
        <end position="64"/>
    </location>
</feature>
<keyword evidence="1" id="KW-1133">Transmembrane helix</keyword>
<name>A0A3P2AAE8_9BACE</name>
<reference evidence="2 3" key="1">
    <citation type="submission" date="2018-11" db="EMBL/GenBank/DDBJ databases">
        <title>Genomes From Bacteria Associated with the Canine Oral Cavity: a Test Case for Automated Genome-Based Taxonomic Assignment.</title>
        <authorList>
            <person name="Coil D.A."/>
            <person name="Jospin G."/>
            <person name="Darling A.E."/>
            <person name="Wallis C."/>
            <person name="Davis I.J."/>
            <person name="Harris S."/>
            <person name="Eisen J.A."/>
            <person name="Holcombe L.J."/>
            <person name="O'Flynn C."/>
        </authorList>
    </citation>
    <scope>NUCLEOTIDE SEQUENCE [LARGE SCALE GENOMIC DNA]</scope>
    <source>
        <strain evidence="2 3">OH1047_COT-310</strain>
    </source>
</reference>
<feature type="transmembrane region" description="Helical" evidence="1">
    <location>
        <begin position="7"/>
        <end position="27"/>
    </location>
</feature>
<keyword evidence="1" id="KW-0812">Transmembrane</keyword>
<dbReference type="EMBL" id="RQYF01000011">
    <property type="protein sequence ID" value="RRD92374.1"/>
    <property type="molecule type" value="Genomic_DNA"/>
</dbReference>
<dbReference type="Proteomes" id="UP000279562">
    <property type="component" value="Unassembled WGS sequence"/>
</dbReference>
<evidence type="ECO:0008006" key="4">
    <source>
        <dbReference type="Google" id="ProtNLM"/>
    </source>
</evidence>
<dbReference type="AlphaFoldDB" id="A0A3P2AAE8"/>
<gene>
    <name evidence="2" type="ORF">EII33_04350</name>
</gene>
<sequence>MKNIRQIFHLLSYLQYPLVLIAFFLLVKPLFRGFDYLTVHPDYLFDAYSNALMLFGVTLSFSALQDPRRTLLQFEKKIWRSPQKAKRQLLITLVTAFLFFISGLLGFMAVENFKKDFAYASIVLAIGILGYLKFQLDVFDTHKRDESEEHV</sequence>
<protein>
    <recommendedName>
        <fullName evidence="4">Transmembrane protein</fullName>
    </recommendedName>
</protein>
<feature type="transmembrane region" description="Helical" evidence="1">
    <location>
        <begin position="116"/>
        <end position="134"/>
    </location>
</feature>
<evidence type="ECO:0000313" key="3">
    <source>
        <dbReference type="Proteomes" id="UP000279562"/>
    </source>
</evidence>
<keyword evidence="3" id="KW-1185">Reference proteome</keyword>
<evidence type="ECO:0000256" key="1">
    <source>
        <dbReference type="SAM" id="Phobius"/>
    </source>
</evidence>